<evidence type="ECO:0000256" key="3">
    <source>
        <dbReference type="ARBA" id="ARBA00022692"/>
    </source>
</evidence>
<evidence type="ECO:0000256" key="2">
    <source>
        <dbReference type="ARBA" id="ARBA00022448"/>
    </source>
</evidence>
<dbReference type="GO" id="GO:0008506">
    <property type="term" value="F:sucrose:proton symporter activity"/>
    <property type="evidence" value="ECO:0007669"/>
    <property type="project" value="TreeGrafter"/>
</dbReference>
<dbReference type="OrthoDB" id="28755at2759"/>
<dbReference type="SUPFAM" id="SSF103473">
    <property type="entry name" value="MFS general substrate transporter"/>
    <property type="match status" value="1"/>
</dbReference>
<dbReference type="Gene3D" id="1.20.1250.20">
    <property type="entry name" value="MFS general substrate transporter like domains"/>
    <property type="match status" value="1"/>
</dbReference>
<feature type="transmembrane region" description="Helical" evidence="6">
    <location>
        <begin position="93"/>
        <end position="113"/>
    </location>
</feature>
<keyword evidence="8" id="KW-1185">Reference proteome</keyword>
<evidence type="ECO:0000313" key="8">
    <source>
        <dbReference type="Proteomes" id="UP001061958"/>
    </source>
</evidence>
<dbReference type="AlphaFoldDB" id="A0A9C7UPX1"/>
<dbReference type="GO" id="GO:0016020">
    <property type="term" value="C:membrane"/>
    <property type="evidence" value="ECO:0007669"/>
    <property type="project" value="UniProtKB-SubCell"/>
</dbReference>
<protein>
    <recommendedName>
        <fullName evidence="9">Sucrose transporter</fullName>
    </recommendedName>
</protein>
<keyword evidence="3 6" id="KW-0812">Transmembrane</keyword>
<reference evidence="7" key="1">
    <citation type="journal article" date="2022" name="Proc. Natl. Acad. Sci. U.S.A.">
        <title>Life cycle and functional genomics of the unicellular red alga Galdieria for elucidating algal and plant evolution and industrial use.</title>
        <authorList>
            <person name="Hirooka S."/>
            <person name="Itabashi T."/>
            <person name="Ichinose T.M."/>
            <person name="Onuma R."/>
            <person name="Fujiwara T."/>
            <person name="Yamashita S."/>
            <person name="Jong L.W."/>
            <person name="Tomita R."/>
            <person name="Iwane A.H."/>
            <person name="Miyagishima S.Y."/>
        </authorList>
    </citation>
    <scope>NUCLEOTIDE SEQUENCE</scope>
    <source>
        <strain evidence="7">NBRC 102759</strain>
    </source>
</reference>
<comment type="caution">
    <text evidence="7">The sequence shown here is derived from an EMBL/GenBank/DDBJ whole genome shotgun (WGS) entry which is preliminary data.</text>
</comment>
<keyword evidence="5 6" id="KW-0472">Membrane</keyword>
<evidence type="ECO:0000256" key="1">
    <source>
        <dbReference type="ARBA" id="ARBA00004141"/>
    </source>
</evidence>
<gene>
    <name evidence="7" type="ORF">GpartN1_g3094.t1</name>
</gene>
<feature type="transmembrane region" description="Helical" evidence="6">
    <location>
        <begin position="125"/>
        <end position="145"/>
    </location>
</feature>
<dbReference type="Pfam" id="PF07690">
    <property type="entry name" value="MFS_1"/>
    <property type="match status" value="1"/>
</dbReference>
<feature type="transmembrane region" description="Helical" evidence="6">
    <location>
        <begin position="407"/>
        <end position="430"/>
    </location>
</feature>
<dbReference type="PANTHER" id="PTHR19432:SF35">
    <property type="entry name" value="SOLUTE CARRIER FAMILY 45 MEMBER 3 ISOFORM X1"/>
    <property type="match status" value="1"/>
</dbReference>
<dbReference type="EMBL" id="BQMJ01000023">
    <property type="protein sequence ID" value="GJQ11303.1"/>
    <property type="molecule type" value="Genomic_DNA"/>
</dbReference>
<keyword evidence="2" id="KW-0813">Transport</keyword>
<feature type="transmembrane region" description="Helical" evidence="6">
    <location>
        <begin position="468"/>
        <end position="491"/>
    </location>
</feature>
<reference evidence="7" key="2">
    <citation type="submission" date="2022-01" db="EMBL/GenBank/DDBJ databases">
        <authorList>
            <person name="Hirooka S."/>
            <person name="Miyagishima S.Y."/>
        </authorList>
    </citation>
    <scope>NUCLEOTIDE SEQUENCE</scope>
    <source>
        <strain evidence="7">NBRC 102759</strain>
    </source>
</reference>
<evidence type="ECO:0000313" key="7">
    <source>
        <dbReference type="EMBL" id="GJQ11303.1"/>
    </source>
</evidence>
<accession>A0A9C7UPX1</accession>
<dbReference type="PANTHER" id="PTHR19432">
    <property type="entry name" value="SUGAR TRANSPORTER"/>
    <property type="match status" value="1"/>
</dbReference>
<dbReference type="InterPro" id="IPR011701">
    <property type="entry name" value="MFS"/>
</dbReference>
<evidence type="ECO:0000256" key="4">
    <source>
        <dbReference type="ARBA" id="ARBA00022989"/>
    </source>
</evidence>
<feature type="transmembrane region" description="Helical" evidence="6">
    <location>
        <begin position="310"/>
        <end position="332"/>
    </location>
</feature>
<name>A0A9C7UPX1_9RHOD</name>
<feature type="transmembrane region" description="Helical" evidence="6">
    <location>
        <begin position="55"/>
        <end position="73"/>
    </location>
</feature>
<comment type="subcellular location">
    <subcellularLocation>
        <location evidence="1">Membrane</location>
        <topology evidence="1">Multi-pass membrane protein</topology>
    </subcellularLocation>
</comment>
<feature type="transmembrane region" description="Helical" evidence="6">
    <location>
        <begin position="205"/>
        <end position="225"/>
    </location>
</feature>
<feature type="transmembrane region" description="Helical" evidence="6">
    <location>
        <begin position="380"/>
        <end position="401"/>
    </location>
</feature>
<keyword evidence="4 6" id="KW-1133">Transmembrane helix</keyword>
<feature type="transmembrane region" description="Helical" evidence="6">
    <location>
        <begin position="253"/>
        <end position="273"/>
    </location>
</feature>
<evidence type="ECO:0008006" key="9">
    <source>
        <dbReference type="Google" id="ProtNLM"/>
    </source>
</evidence>
<dbReference type="Proteomes" id="UP001061958">
    <property type="component" value="Unassembled WGS sequence"/>
</dbReference>
<feature type="transmembrane region" description="Helical" evidence="6">
    <location>
        <begin position="165"/>
        <end position="185"/>
    </location>
</feature>
<evidence type="ECO:0000256" key="6">
    <source>
        <dbReference type="SAM" id="Phobius"/>
    </source>
</evidence>
<feature type="transmembrane region" description="Helical" evidence="6">
    <location>
        <begin position="442"/>
        <end position="462"/>
    </location>
</feature>
<feature type="transmembrane region" description="Helical" evidence="6">
    <location>
        <begin position="352"/>
        <end position="373"/>
    </location>
</feature>
<proteinExistence type="predicted"/>
<sequence>MKHCDHEKLRQESLQPNRQTEKQFVYIPNESEHLLTSANTSFENRFRRKRTTDRSVILVTLAFAGVECTWSIVIAKATPLFREMGVTDMFLSMFWLVGPIGGLVVQPVVGVLSDRCENPWGRRRPFIAIGAAFEVIGMFLLIFAGDLGKPFKRFPLQMGSEHPNYVSVFIAFLGLTCLSFAHNAIQGPSRALITDIVETERQLEFGNAMFAFWLGIGQATGYLAGSIDWTDCFWFVQRLESDSCHQTCVNLKVTGLVSIIMLLVCVGTSLYFAEEEPQYNVHTVQQSNTPNPLTMAIKFLFHLPSPIQRVCMVIFFSWFGYSMIFIHITDWVGKDIMESNIWVEDSLYDEGVRAGTIGLFFNSIISVFVSALAPGLVSSLGLRTLWFIGNGTLSLSLLSTPFIHDKWLAVCLIAFLGVPWAITMTVPYSLACVFSSQYDRAVVLGILNVYIVVPFLLCALFDGALMVVFGSVSGALVVGSCISLLGCYYIIKIPVEESGTLLSSTPSLHSFRSRIQDWIPTLTNHA</sequence>
<dbReference type="InterPro" id="IPR036259">
    <property type="entry name" value="MFS_trans_sf"/>
</dbReference>
<evidence type="ECO:0000256" key="5">
    <source>
        <dbReference type="ARBA" id="ARBA00023136"/>
    </source>
</evidence>
<organism evidence="7 8">
    <name type="scientific">Galdieria partita</name>
    <dbReference type="NCBI Taxonomy" id="83374"/>
    <lineage>
        <taxon>Eukaryota</taxon>
        <taxon>Rhodophyta</taxon>
        <taxon>Bangiophyceae</taxon>
        <taxon>Galdieriales</taxon>
        <taxon>Galdieriaceae</taxon>
        <taxon>Galdieria</taxon>
    </lineage>
</organism>